<protein>
    <submittedName>
        <fullName evidence="3">Dihydroorotase</fullName>
    </submittedName>
</protein>
<dbReference type="PANTHER" id="PTHR43668:SF2">
    <property type="entry name" value="ALLANTOINASE"/>
    <property type="match status" value="1"/>
</dbReference>
<keyword evidence="4" id="KW-1185">Reference proteome</keyword>
<organism evidence="3 4">
    <name type="scientific">Cnuella takakiae</name>
    <dbReference type="NCBI Taxonomy" id="1302690"/>
    <lineage>
        <taxon>Bacteria</taxon>
        <taxon>Pseudomonadati</taxon>
        <taxon>Bacteroidota</taxon>
        <taxon>Chitinophagia</taxon>
        <taxon>Chitinophagales</taxon>
        <taxon>Chitinophagaceae</taxon>
        <taxon>Cnuella</taxon>
    </lineage>
</organism>
<evidence type="ECO:0000259" key="2">
    <source>
        <dbReference type="Pfam" id="PF12890"/>
    </source>
</evidence>
<dbReference type="GO" id="GO:0006221">
    <property type="term" value="P:pyrimidine nucleotide biosynthetic process"/>
    <property type="evidence" value="ECO:0007669"/>
    <property type="project" value="UniProtKB-KW"/>
</dbReference>
<dbReference type="STRING" id="1302690.BUE76_13830"/>
<feature type="domain" description="Dihydroorotase catalytic" evidence="2">
    <location>
        <begin position="56"/>
        <end position="236"/>
    </location>
</feature>
<evidence type="ECO:0000313" key="4">
    <source>
        <dbReference type="Proteomes" id="UP000184368"/>
    </source>
</evidence>
<proteinExistence type="predicted"/>
<dbReference type="OrthoDB" id="9765462at2"/>
<evidence type="ECO:0000313" key="3">
    <source>
        <dbReference type="EMBL" id="SHG14401.1"/>
    </source>
</evidence>
<evidence type="ECO:0000256" key="1">
    <source>
        <dbReference type="ARBA" id="ARBA00022975"/>
    </source>
</evidence>
<dbReference type="PANTHER" id="PTHR43668">
    <property type="entry name" value="ALLANTOINASE"/>
    <property type="match status" value="1"/>
</dbReference>
<reference evidence="3 4" key="1">
    <citation type="submission" date="2016-11" db="EMBL/GenBank/DDBJ databases">
        <authorList>
            <person name="Jaros S."/>
            <person name="Januszkiewicz K."/>
            <person name="Wedrychowicz H."/>
        </authorList>
    </citation>
    <scope>NUCLEOTIDE SEQUENCE [LARGE SCALE GENOMIC DNA]</scope>
    <source>
        <strain evidence="3 4">DSM 26897</strain>
    </source>
</reference>
<dbReference type="GO" id="GO:0046872">
    <property type="term" value="F:metal ion binding"/>
    <property type="evidence" value="ECO:0007669"/>
    <property type="project" value="InterPro"/>
</dbReference>
<dbReference type="SUPFAM" id="SSF51338">
    <property type="entry name" value="Composite domain of metallo-dependent hydrolases"/>
    <property type="match status" value="1"/>
</dbReference>
<dbReference type="InterPro" id="IPR004722">
    <property type="entry name" value="DHOase"/>
</dbReference>
<dbReference type="GO" id="GO:0006145">
    <property type="term" value="P:purine nucleobase catabolic process"/>
    <property type="evidence" value="ECO:0007669"/>
    <property type="project" value="TreeGrafter"/>
</dbReference>
<dbReference type="InterPro" id="IPR011059">
    <property type="entry name" value="Metal-dep_hydrolase_composite"/>
</dbReference>
<sequence>MNILLRQALILDPASVFHQQHTDLHIRDGIIQAIGNDLAISNATIVDLPGLCVSTGFTDIFTSLCDPGYEHKETLQTGAAAAAAGGYTDIFSLPNTQPAVHNRAAVEYLVQGARFLPVSVHPIGAVTKNIEGKELSEMYDMRNSGALAFGDGTSAIQPSGILLKALQYLKAIDAVLIQVPDDKSISAHGLMNESVVSTQMGLAGKPAIAEELMISRDIKLVRYTGGKIHFTGISTAKSLHLVRKAKEEGLAVTCSVTPYHLYFTEEDLQGYDTNLKVNPPIRSAADRDALRQGVLDGSIDCIASHHQPHEKDSKIVEFEYARNGMTSLETAFGVVRTAVPDITATRLAELFSTNAREIFGLQRAGITENAPASLTLFQMDAVWQVNVSDTRSKSVNTPFHGQSLKGKIAGIINKGQIILNK</sequence>
<dbReference type="GO" id="GO:0004151">
    <property type="term" value="F:dihydroorotase activity"/>
    <property type="evidence" value="ECO:0007669"/>
    <property type="project" value="InterPro"/>
</dbReference>
<accession>A0A1M5HEP4</accession>
<dbReference type="NCBIfam" id="TIGR00857">
    <property type="entry name" value="pyrC_multi"/>
    <property type="match status" value="1"/>
</dbReference>
<dbReference type="Proteomes" id="UP000184368">
    <property type="component" value="Unassembled WGS sequence"/>
</dbReference>
<dbReference type="InterPro" id="IPR024403">
    <property type="entry name" value="DHOase_cat"/>
</dbReference>
<dbReference type="GO" id="GO:0005737">
    <property type="term" value="C:cytoplasm"/>
    <property type="evidence" value="ECO:0007669"/>
    <property type="project" value="TreeGrafter"/>
</dbReference>
<dbReference type="CDD" id="cd01317">
    <property type="entry name" value="DHOase_IIa"/>
    <property type="match status" value="1"/>
</dbReference>
<dbReference type="AlphaFoldDB" id="A0A1M5HEP4"/>
<dbReference type="InterPro" id="IPR050138">
    <property type="entry name" value="DHOase/Allantoinase_Hydrolase"/>
</dbReference>
<dbReference type="Gene3D" id="3.20.20.140">
    <property type="entry name" value="Metal-dependent hydrolases"/>
    <property type="match status" value="1"/>
</dbReference>
<dbReference type="RefSeq" id="WP_073047106.1">
    <property type="nucleotide sequence ID" value="NZ_FQUO01000019.1"/>
</dbReference>
<dbReference type="Pfam" id="PF12890">
    <property type="entry name" value="DHOase"/>
    <property type="match status" value="1"/>
</dbReference>
<dbReference type="EMBL" id="FQUO01000019">
    <property type="protein sequence ID" value="SHG14401.1"/>
    <property type="molecule type" value="Genomic_DNA"/>
</dbReference>
<dbReference type="InterPro" id="IPR032466">
    <property type="entry name" value="Metal_Hydrolase"/>
</dbReference>
<dbReference type="Gene3D" id="2.30.40.10">
    <property type="entry name" value="Urease, subunit C, domain 1"/>
    <property type="match status" value="1"/>
</dbReference>
<name>A0A1M5HEP4_9BACT</name>
<dbReference type="GO" id="GO:0004038">
    <property type="term" value="F:allantoinase activity"/>
    <property type="evidence" value="ECO:0007669"/>
    <property type="project" value="TreeGrafter"/>
</dbReference>
<gene>
    <name evidence="3" type="ORF">SAMN05444008_11926</name>
</gene>
<dbReference type="SUPFAM" id="SSF51556">
    <property type="entry name" value="Metallo-dependent hydrolases"/>
    <property type="match status" value="1"/>
</dbReference>
<keyword evidence="1" id="KW-0665">Pyrimidine biosynthesis</keyword>